<dbReference type="InterPro" id="IPR037165">
    <property type="entry name" value="AldOxase/xan_DH_Mopterin-bd_sf"/>
</dbReference>
<keyword evidence="1" id="KW-0500">Molybdenum</keyword>
<dbReference type="Proteomes" id="UP001147700">
    <property type="component" value="Unassembled WGS sequence"/>
</dbReference>
<dbReference type="InterPro" id="IPR036856">
    <property type="entry name" value="Ald_Oxase/Xan_DH_a/b_sf"/>
</dbReference>
<organism evidence="4 5">
    <name type="scientific">Solirubrobacter deserti</name>
    <dbReference type="NCBI Taxonomy" id="2282478"/>
    <lineage>
        <taxon>Bacteria</taxon>
        <taxon>Bacillati</taxon>
        <taxon>Actinomycetota</taxon>
        <taxon>Thermoleophilia</taxon>
        <taxon>Solirubrobacterales</taxon>
        <taxon>Solirubrobacteraceae</taxon>
        <taxon>Solirubrobacter</taxon>
    </lineage>
</organism>
<dbReference type="InterPro" id="IPR000674">
    <property type="entry name" value="Ald_Oxase/Xan_DH_a/b"/>
</dbReference>
<evidence type="ECO:0000256" key="2">
    <source>
        <dbReference type="ARBA" id="ARBA00023002"/>
    </source>
</evidence>
<feature type="domain" description="Aldehyde oxidase/xanthine dehydrogenase a/b hammerhead" evidence="3">
    <location>
        <begin position="18"/>
        <end position="125"/>
    </location>
</feature>
<dbReference type="Gene3D" id="3.90.1170.50">
    <property type="entry name" value="Aldehyde oxidase/xanthine dehydrogenase, a/b hammerhead"/>
    <property type="match status" value="1"/>
</dbReference>
<dbReference type="InterPro" id="IPR016208">
    <property type="entry name" value="Ald_Oxase/xanthine_DH-like"/>
</dbReference>
<dbReference type="PANTHER" id="PTHR11908:SF132">
    <property type="entry name" value="ALDEHYDE OXIDASE 1-RELATED"/>
    <property type="match status" value="1"/>
</dbReference>
<gene>
    <name evidence="4" type="ORF">OJ962_06970</name>
</gene>
<dbReference type="InterPro" id="IPR008274">
    <property type="entry name" value="AldOxase/xan_DH_MoCoBD1"/>
</dbReference>
<evidence type="ECO:0000259" key="3">
    <source>
        <dbReference type="SMART" id="SM01008"/>
    </source>
</evidence>
<reference evidence="4" key="1">
    <citation type="submission" date="2022-10" db="EMBL/GenBank/DDBJ databases">
        <title>The WGS of Solirubrobacter sp. CPCC 204708.</title>
        <authorList>
            <person name="Jiang Z."/>
        </authorList>
    </citation>
    <scope>NUCLEOTIDE SEQUENCE</scope>
    <source>
        <strain evidence="4">CPCC 204708</strain>
    </source>
</reference>
<keyword evidence="5" id="KW-1185">Reference proteome</keyword>
<dbReference type="Pfam" id="PF02738">
    <property type="entry name" value="MoCoBD_1"/>
    <property type="match status" value="1"/>
</dbReference>
<dbReference type="SMART" id="SM01008">
    <property type="entry name" value="Ald_Xan_dh_C"/>
    <property type="match status" value="1"/>
</dbReference>
<dbReference type="PANTHER" id="PTHR11908">
    <property type="entry name" value="XANTHINE DEHYDROGENASE"/>
    <property type="match status" value="1"/>
</dbReference>
<dbReference type="Pfam" id="PF01315">
    <property type="entry name" value="Ald_Xan_dh_C"/>
    <property type="match status" value="1"/>
</dbReference>
<dbReference type="RefSeq" id="WP_202957102.1">
    <property type="nucleotide sequence ID" value="NZ_JAPCID010000008.1"/>
</dbReference>
<comment type="caution">
    <text evidence="4">The sequence shown here is derived from an EMBL/GenBank/DDBJ whole genome shotgun (WGS) entry which is preliminary data.</text>
</comment>
<accession>A0ABT4RFD6</accession>
<dbReference type="Gene3D" id="3.30.365.10">
    <property type="entry name" value="Aldehyde oxidase/xanthine dehydrogenase, molybdopterin binding domain"/>
    <property type="match status" value="4"/>
</dbReference>
<keyword evidence="2" id="KW-0560">Oxidoreductase</keyword>
<dbReference type="SUPFAM" id="SSF54665">
    <property type="entry name" value="CO dehydrogenase molybdoprotein N-domain-like"/>
    <property type="match status" value="1"/>
</dbReference>
<evidence type="ECO:0000256" key="1">
    <source>
        <dbReference type="ARBA" id="ARBA00022505"/>
    </source>
</evidence>
<evidence type="ECO:0000313" key="4">
    <source>
        <dbReference type="EMBL" id="MDA0137234.1"/>
    </source>
</evidence>
<proteinExistence type="predicted"/>
<name>A0ABT4RFD6_9ACTN</name>
<dbReference type="InterPro" id="IPR046867">
    <property type="entry name" value="AldOxase/xan_DH_MoCoBD2"/>
</dbReference>
<evidence type="ECO:0000313" key="5">
    <source>
        <dbReference type="Proteomes" id="UP001147700"/>
    </source>
</evidence>
<dbReference type="Pfam" id="PF20256">
    <property type="entry name" value="MoCoBD_2"/>
    <property type="match status" value="1"/>
</dbReference>
<dbReference type="SUPFAM" id="SSF56003">
    <property type="entry name" value="Molybdenum cofactor-binding domain"/>
    <property type="match status" value="1"/>
</dbReference>
<protein>
    <submittedName>
        <fullName evidence="4">Xanthine dehydrogenase family protein molybdopterin-binding subunit</fullName>
    </submittedName>
</protein>
<sequence length="729" mass="76422">MKVAGQSVPRVDGPAKVTGRARYALDLTVPGMTHGAVARSDRAHARILSVDTGEAEAVNGVLEVITGASLAPLDLRFGHVVRDHPALAVDRVLYHGEPVALVVAETRRAAERAARLVSVDYEDLPAVMDADEALGEGAPVLHPERIERTKDEGLDQGGEALVGNLCAAADFGWGDVDAALAAADLVLEGEYRYPMLYGYAMEPYNAIASFEEGSLVVYSTAQHPYMVREDLARIFALPLARVRVVVPYVGGGYGSKSYTKVEPLAALGAYVTGRPVRVALSVEESILTTRSDGARVRARSAFAADGTLLARDFDVVMDSGAYTDNSPVVCAKLANRCFGPYRIGAVRVRVRSAFTNTVPASSLRGFGAPQGNLAGELQMDDAADRLGIDALALRLKNVVRPGEEILPGKRGIDADLPADLDLLTTSLGWPNAPEGRGIGFGISASDAGAHPTSVAMVRLHADGSASAAVGATELGQGSRTVLSQILAEQLGLPMEKVAIVAADTGVTPYERTTGASRTTALVGRSLMAACADAKRRVAELAGEGAEFADAIKAFFGAGGEIIGVGAVRRHGEFRKMPPFWEIGCSGVVAAVDAETGRVRVEQLSTVGDVGFAINPALVHGQDLGAATMGLGAALSEQLVYDGQTLANPNVVDYRVPRCSDIPERLDQILAQRQDGIGPYGAKGAGEGTLNPVGAAVAAAVGRIVGRYPRELPLTPERVWRLAQTEDARV</sequence>
<dbReference type="EMBL" id="JAPCID010000008">
    <property type="protein sequence ID" value="MDA0137234.1"/>
    <property type="molecule type" value="Genomic_DNA"/>
</dbReference>